<dbReference type="PANTHER" id="PTHR14969:SF13">
    <property type="entry name" value="AT30094P"/>
    <property type="match status" value="1"/>
</dbReference>
<dbReference type="Gene3D" id="1.20.144.10">
    <property type="entry name" value="Phosphatidic acid phosphatase type 2/haloperoxidase"/>
    <property type="match status" value="1"/>
</dbReference>
<dbReference type="EMBL" id="MLJW01000030">
    <property type="protein sequence ID" value="OIR08754.1"/>
    <property type="molecule type" value="Genomic_DNA"/>
</dbReference>
<reference evidence="2" key="1">
    <citation type="submission" date="2016-10" db="EMBL/GenBank/DDBJ databases">
        <title>Sequence of Gallionella enrichment culture.</title>
        <authorList>
            <person name="Poehlein A."/>
            <person name="Muehling M."/>
            <person name="Daniel R."/>
        </authorList>
    </citation>
    <scope>NUCLEOTIDE SEQUENCE</scope>
</reference>
<organism evidence="2">
    <name type="scientific">mine drainage metagenome</name>
    <dbReference type="NCBI Taxonomy" id="410659"/>
    <lineage>
        <taxon>unclassified sequences</taxon>
        <taxon>metagenomes</taxon>
        <taxon>ecological metagenomes</taxon>
    </lineage>
</organism>
<dbReference type="InterPro" id="IPR036938">
    <property type="entry name" value="PAP2/HPO_sf"/>
</dbReference>
<evidence type="ECO:0000259" key="1">
    <source>
        <dbReference type="SMART" id="SM00014"/>
    </source>
</evidence>
<proteinExistence type="predicted"/>
<dbReference type="InterPro" id="IPR000326">
    <property type="entry name" value="PAP2/HPO"/>
</dbReference>
<comment type="caution">
    <text evidence="2">The sequence shown here is derived from an EMBL/GenBank/DDBJ whole genome shotgun (WGS) entry which is preliminary data.</text>
</comment>
<protein>
    <submittedName>
        <fullName evidence="2">Undecaprenyl pyrophosphate phosphatase</fullName>
    </submittedName>
</protein>
<evidence type="ECO:0000313" key="2">
    <source>
        <dbReference type="EMBL" id="OIR08754.1"/>
    </source>
</evidence>
<dbReference type="SMART" id="SM00014">
    <property type="entry name" value="acidPPc"/>
    <property type="match status" value="1"/>
</dbReference>
<dbReference type="Pfam" id="PF01569">
    <property type="entry name" value="PAP2"/>
    <property type="match status" value="1"/>
</dbReference>
<feature type="domain" description="Phosphatidic acid phosphatase type 2/haloperoxidase" evidence="1">
    <location>
        <begin position="120"/>
        <end position="231"/>
    </location>
</feature>
<dbReference type="SUPFAM" id="SSF48317">
    <property type="entry name" value="Acid phosphatase/Vanadium-dependent haloperoxidase"/>
    <property type="match status" value="1"/>
</dbReference>
<name>A0A1J5SJX7_9ZZZZ</name>
<sequence>MKRTSHSFLFTLLALGSISGVSADELSYPEIVIDDVKHVVTAPARWDEADWRKAGWASLVVVGTALIIDRPLRDEMRRHSGDNSFLTQVERFGKPYAVGVVGGFYLAGTLADDKTSMQVAQDALTASLIASGIVTPAFKLVAGRSRPRDNAGAFNFKPFSNINSSFPSGHATEAFALASVISDHYDETWVTCTSYSIASLVGLARIYHQAHFASDVVAGAMIGTLVGKSVVSYNNGLRSAKVALLPELAPGLIGVRIAGSF</sequence>
<dbReference type="AlphaFoldDB" id="A0A1J5SJX7"/>
<dbReference type="PANTHER" id="PTHR14969">
    <property type="entry name" value="SPHINGOSINE-1-PHOSPHATE PHOSPHOHYDROLASE"/>
    <property type="match status" value="1"/>
</dbReference>
<gene>
    <name evidence="2" type="ORF">GALL_91380</name>
</gene>
<accession>A0A1J5SJX7</accession>